<dbReference type="PANTHER" id="PTHR44688:SF16">
    <property type="entry name" value="DNA-BINDING TRANSCRIPTIONAL ACTIVATOR DEVR_DOSR"/>
    <property type="match status" value="1"/>
</dbReference>
<evidence type="ECO:0000256" key="3">
    <source>
        <dbReference type="ARBA" id="ARBA00023163"/>
    </source>
</evidence>
<dbReference type="Proteomes" id="UP000004508">
    <property type="component" value="Unassembled WGS sequence"/>
</dbReference>
<dbReference type="eggNOG" id="COG2909">
    <property type="taxonomic scope" value="Bacteria"/>
</dbReference>
<protein>
    <submittedName>
        <fullName evidence="5">ATP-dependent transcriptional regulator, MalT-like, LuxR family</fullName>
    </submittedName>
</protein>
<dbReference type="InterPro" id="IPR036388">
    <property type="entry name" value="WH-like_DNA-bd_sf"/>
</dbReference>
<name>D6TBS5_KTERA</name>
<dbReference type="Gene3D" id="1.10.10.10">
    <property type="entry name" value="Winged helix-like DNA-binding domain superfamily/Winged helix DNA-binding domain"/>
    <property type="match status" value="1"/>
</dbReference>
<keyword evidence="6" id="KW-1185">Reference proteome</keyword>
<dbReference type="InterPro" id="IPR011990">
    <property type="entry name" value="TPR-like_helical_dom_sf"/>
</dbReference>
<evidence type="ECO:0000256" key="2">
    <source>
        <dbReference type="ARBA" id="ARBA00023125"/>
    </source>
</evidence>
<dbReference type="InterPro" id="IPR059106">
    <property type="entry name" value="WHD_MalT"/>
</dbReference>
<accession>D6TBS5</accession>
<dbReference type="InterPro" id="IPR049945">
    <property type="entry name" value="AAA_22"/>
</dbReference>
<dbReference type="PROSITE" id="PS50043">
    <property type="entry name" value="HTH_LUXR_2"/>
    <property type="match status" value="1"/>
</dbReference>
<dbReference type="EMBL" id="ADVG01000001">
    <property type="protein sequence ID" value="EFH89857.1"/>
    <property type="molecule type" value="Genomic_DNA"/>
</dbReference>
<dbReference type="InParanoid" id="D6TBS5"/>
<dbReference type="SMART" id="SM00421">
    <property type="entry name" value="HTH_LUXR"/>
    <property type="match status" value="1"/>
</dbReference>
<dbReference type="InterPro" id="IPR003593">
    <property type="entry name" value="AAA+_ATPase"/>
</dbReference>
<gene>
    <name evidence="5" type="ORF">Krac_11439</name>
</gene>
<dbReference type="Gene3D" id="1.25.40.10">
    <property type="entry name" value="Tetratricopeptide repeat domain"/>
    <property type="match status" value="1"/>
</dbReference>
<keyword evidence="3" id="KW-0804">Transcription</keyword>
<keyword evidence="2" id="KW-0238">DNA-binding</keyword>
<feature type="domain" description="HTH luxR-type" evidence="4">
    <location>
        <begin position="857"/>
        <end position="922"/>
    </location>
</feature>
<dbReference type="RefSeq" id="WP_007906763.1">
    <property type="nucleotide sequence ID" value="NZ_ADVG01000001.1"/>
</dbReference>
<dbReference type="PANTHER" id="PTHR44688">
    <property type="entry name" value="DNA-BINDING TRANSCRIPTIONAL ACTIVATOR DEVR_DOSR"/>
    <property type="match status" value="1"/>
</dbReference>
<comment type="caution">
    <text evidence="5">The sequence shown here is derived from an EMBL/GenBank/DDBJ whole genome shotgun (WGS) entry which is preliminary data.</text>
</comment>
<dbReference type="AlphaFoldDB" id="D6TBS5"/>
<evidence type="ECO:0000259" key="4">
    <source>
        <dbReference type="PROSITE" id="PS50043"/>
    </source>
</evidence>
<dbReference type="GO" id="GO:0003677">
    <property type="term" value="F:DNA binding"/>
    <property type="evidence" value="ECO:0007669"/>
    <property type="project" value="UniProtKB-KW"/>
</dbReference>
<reference evidence="5 6" key="1">
    <citation type="journal article" date="2011" name="Stand. Genomic Sci.">
        <title>Non-contiguous finished genome sequence and contextual data of the filamentous soil bacterium Ktedonobacter racemifer type strain (SOSP1-21).</title>
        <authorList>
            <person name="Chang Y.J."/>
            <person name="Land M."/>
            <person name="Hauser L."/>
            <person name="Chertkov O."/>
            <person name="Del Rio T.G."/>
            <person name="Nolan M."/>
            <person name="Copeland A."/>
            <person name="Tice H."/>
            <person name="Cheng J.F."/>
            <person name="Lucas S."/>
            <person name="Han C."/>
            <person name="Goodwin L."/>
            <person name="Pitluck S."/>
            <person name="Ivanova N."/>
            <person name="Ovchinikova G."/>
            <person name="Pati A."/>
            <person name="Chen A."/>
            <person name="Palaniappan K."/>
            <person name="Mavromatis K."/>
            <person name="Liolios K."/>
            <person name="Brettin T."/>
            <person name="Fiebig A."/>
            <person name="Rohde M."/>
            <person name="Abt B."/>
            <person name="Goker M."/>
            <person name="Detter J.C."/>
            <person name="Woyke T."/>
            <person name="Bristow J."/>
            <person name="Eisen J.A."/>
            <person name="Markowitz V."/>
            <person name="Hugenholtz P."/>
            <person name="Kyrpides N.C."/>
            <person name="Klenk H.P."/>
            <person name="Lapidus A."/>
        </authorList>
    </citation>
    <scope>NUCLEOTIDE SEQUENCE [LARGE SCALE GENOMIC DNA]</scope>
    <source>
        <strain evidence="6">DSM 44963</strain>
    </source>
</reference>
<dbReference type="SMART" id="SM00382">
    <property type="entry name" value="AAA"/>
    <property type="match status" value="1"/>
</dbReference>
<dbReference type="CDD" id="cd06170">
    <property type="entry name" value="LuxR_C_like"/>
    <property type="match status" value="1"/>
</dbReference>
<proteinExistence type="predicted"/>
<dbReference type="InterPro" id="IPR027417">
    <property type="entry name" value="P-loop_NTPase"/>
</dbReference>
<dbReference type="GO" id="GO:0006355">
    <property type="term" value="P:regulation of DNA-templated transcription"/>
    <property type="evidence" value="ECO:0007669"/>
    <property type="project" value="InterPro"/>
</dbReference>
<dbReference type="InterPro" id="IPR000792">
    <property type="entry name" value="Tscrpt_reg_LuxR_C"/>
</dbReference>
<dbReference type="SUPFAM" id="SSF52540">
    <property type="entry name" value="P-loop containing nucleoside triphosphate hydrolases"/>
    <property type="match status" value="1"/>
</dbReference>
<dbReference type="Pfam" id="PF25873">
    <property type="entry name" value="WHD_MalT"/>
    <property type="match status" value="1"/>
</dbReference>
<sequence>MDESQLFHDQLLATKFFIPSSSHALIPRPRLIELLNTSLECALTLVSAPAGFGKTTLLSTWIRSLPPERPQIAWVSLDEGDNEPTLFWRYAFTALDSRQPGLCTQLITYLQTHQAPPLRSVLQTLMNRLAEQSEQFLLILDDYHLITEQAIHTSLSYLVEHLPPQLHLILATRADPPLPISLLRARGHLLEVRTDQLRCSPDEVKTFLKKMARIHLSQHMVEEVATRIEGWLVGLQLLALSLQGLADPSDLLKEVSGSQRYIFDYLIEEVFQRQSPSVQTFLLHTSILRRFSAPLCDAILEQSGSQQMLEQLERANLFIVSLDTQRHWYRYHILFAKALRHLLEQTQPALVPLLHHRAGQWYAQHGRLNEAISHTITAQEWQLAADLIEQVSILIWGSSEHAMLRRWLEKLPTEMIRSRPRLCLAYAKTLFMVSSYTTIERWLQDAETTLGGTSPTLTNEAAGTGAVSLSEQRLRDNLLGEITAYRAIITGYYLGEGHSTLAFCQEALTHLAEQSLLARAEVAYAQSLAYHSFGDIVAATQGTKEATALAQAAGDTSSTILYMCRTAYSLLLRGKLHEVVQIAQQAALLGTTPVGLPHAMMCWAYIFHADVLREWNRLDEALELVLQGVQLSEQTETIVALYLGYTLLMGIHLAREELDAARLAYQKAEEVLAKTYSPYRRDAYLIVHWVQFWLAGGELERARNWAQERAQQANVHSPLACEREDVARARILLAQKMPTEALSLLDSLQVRAEKQERWSHVIEMKVLQALAHSMCDEDREACAILAQAVQLAEPENYTRIFVDEGARMKALLSHLREQERKKGPTAYLDALLAAFSSESVTHISPKGGDQSRGRIQERPLVEPLSERELEVLHLIARGDSNQKIAEMLMITLDTVKRHVTHIFEKLGVSNRVQAVARARALDWLSDER</sequence>
<dbReference type="SUPFAM" id="SSF46894">
    <property type="entry name" value="C-terminal effector domain of the bipartite response regulators"/>
    <property type="match status" value="1"/>
</dbReference>
<dbReference type="OrthoDB" id="149204at2"/>
<dbReference type="Pfam" id="PF13401">
    <property type="entry name" value="AAA_22"/>
    <property type="match status" value="1"/>
</dbReference>
<evidence type="ECO:0000313" key="6">
    <source>
        <dbReference type="Proteomes" id="UP000004508"/>
    </source>
</evidence>
<organism evidence="5 6">
    <name type="scientific">Ktedonobacter racemifer DSM 44963</name>
    <dbReference type="NCBI Taxonomy" id="485913"/>
    <lineage>
        <taxon>Bacteria</taxon>
        <taxon>Bacillati</taxon>
        <taxon>Chloroflexota</taxon>
        <taxon>Ktedonobacteria</taxon>
        <taxon>Ktedonobacterales</taxon>
        <taxon>Ktedonobacteraceae</taxon>
        <taxon>Ktedonobacter</taxon>
    </lineage>
</organism>
<dbReference type="PROSITE" id="PS00622">
    <property type="entry name" value="HTH_LUXR_1"/>
    <property type="match status" value="1"/>
</dbReference>
<dbReference type="Gene3D" id="3.40.50.300">
    <property type="entry name" value="P-loop containing nucleotide triphosphate hydrolases"/>
    <property type="match status" value="1"/>
</dbReference>
<dbReference type="InterPro" id="IPR041617">
    <property type="entry name" value="TPR_MalT"/>
</dbReference>
<evidence type="ECO:0000256" key="1">
    <source>
        <dbReference type="ARBA" id="ARBA00023015"/>
    </source>
</evidence>
<dbReference type="Pfam" id="PF00196">
    <property type="entry name" value="GerE"/>
    <property type="match status" value="1"/>
</dbReference>
<dbReference type="GO" id="GO:0016887">
    <property type="term" value="F:ATP hydrolysis activity"/>
    <property type="evidence" value="ECO:0007669"/>
    <property type="project" value="InterPro"/>
</dbReference>
<dbReference type="InterPro" id="IPR016032">
    <property type="entry name" value="Sig_transdc_resp-reg_C-effctor"/>
</dbReference>
<keyword evidence="1" id="KW-0805">Transcription regulation</keyword>
<dbReference type="SUPFAM" id="SSF48452">
    <property type="entry name" value="TPR-like"/>
    <property type="match status" value="1"/>
</dbReference>
<dbReference type="PRINTS" id="PR00038">
    <property type="entry name" value="HTHLUXR"/>
</dbReference>
<dbReference type="Pfam" id="PF17874">
    <property type="entry name" value="TPR_MalT"/>
    <property type="match status" value="1"/>
</dbReference>
<evidence type="ECO:0000313" key="5">
    <source>
        <dbReference type="EMBL" id="EFH89857.1"/>
    </source>
</evidence>